<dbReference type="EMBL" id="FNGS01000002">
    <property type="protein sequence ID" value="SDL58701.1"/>
    <property type="molecule type" value="Genomic_DNA"/>
</dbReference>
<gene>
    <name evidence="3" type="ORF">SAMN04488090_1330</name>
</gene>
<evidence type="ECO:0000256" key="1">
    <source>
        <dbReference type="SAM" id="MobiDB-lite"/>
    </source>
</evidence>
<proteinExistence type="predicted"/>
<reference evidence="3 4" key="1">
    <citation type="submission" date="2016-10" db="EMBL/GenBank/DDBJ databases">
        <authorList>
            <person name="de Groot N.N."/>
        </authorList>
    </citation>
    <scope>NUCLEOTIDE SEQUENCE [LARGE SCALE GENOMIC DNA]</scope>
    <source>
        <strain evidence="3 4">DSM 21668</strain>
    </source>
</reference>
<dbReference type="RefSeq" id="WP_093199339.1">
    <property type="nucleotide sequence ID" value="NZ_FNGS01000002.1"/>
</dbReference>
<dbReference type="OrthoDB" id="936835at2"/>
<dbReference type="Proteomes" id="UP000198901">
    <property type="component" value="Unassembled WGS sequence"/>
</dbReference>
<evidence type="ECO:0000259" key="2">
    <source>
        <dbReference type="Pfam" id="PF10988"/>
    </source>
</evidence>
<name>A0A1G9L9S8_9BACT</name>
<organism evidence="3 4">
    <name type="scientific">Siphonobacter aquaeclarae</name>
    <dbReference type="NCBI Taxonomy" id="563176"/>
    <lineage>
        <taxon>Bacteria</taxon>
        <taxon>Pseudomonadati</taxon>
        <taxon>Bacteroidota</taxon>
        <taxon>Cytophagia</taxon>
        <taxon>Cytophagales</taxon>
        <taxon>Cytophagaceae</taxon>
        <taxon>Siphonobacter</taxon>
    </lineage>
</organism>
<evidence type="ECO:0000313" key="4">
    <source>
        <dbReference type="Proteomes" id="UP000198901"/>
    </source>
</evidence>
<sequence>MPRILLGGLVLFLTGCQNLSGTSPDVAHFLTFTLLTVGMVSLFMTAGWQSTSPAQSEEQDADFSFTDFDSVDVNYGIQILVTAGTTYSVSVRGNRRHVGRLSFSKEGRTLYISRKGVPRFRSLGVHVTITMPELRAITCTGGCLAKATGFYNSDRIRLDATGASSLTWRGKARHLEAQAVGASHMKLEGEVEFLNVEATGASSIEGYNCVAENAEVEATGASHAKVCVQKLLKAYATAASSIRYRGDAIVESEATAASSVSGKKGKHGRNSKK</sequence>
<dbReference type="Gene3D" id="2.160.20.120">
    <property type="match status" value="1"/>
</dbReference>
<feature type="domain" description="Putative auto-transporter adhesin head GIN" evidence="2">
    <location>
        <begin position="67"/>
        <end position="248"/>
    </location>
</feature>
<dbReference type="STRING" id="563176.SAMN04488090_1330"/>
<dbReference type="PROSITE" id="PS51257">
    <property type="entry name" value="PROKAR_LIPOPROTEIN"/>
    <property type="match status" value="1"/>
</dbReference>
<dbReference type="InterPro" id="IPR021255">
    <property type="entry name" value="DUF2807"/>
</dbReference>
<keyword evidence="4" id="KW-1185">Reference proteome</keyword>
<dbReference type="AlphaFoldDB" id="A0A1G9L9S8"/>
<dbReference type="Pfam" id="PF10988">
    <property type="entry name" value="DUF2807"/>
    <property type="match status" value="1"/>
</dbReference>
<evidence type="ECO:0000313" key="3">
    <source>
        <dbReference type="EMBL" id="SDL58701.1"/>
    </source>
</evidence>
<accession>A0A1G9L9S8</accession>
<feature type="region of interest" description="Disordered" evidence="1">
    <location>
        <begin position="254"/>
        <end position="273"/>
    </location>
</feature>
<feature type="compositionally biased region" description="Basic residues" evidence="1">
    <location>
        <begin position="263"/>
        <end position="273"/>
    </location>
</feature>
<protein>
    <submittedName>
        <fullName evidence="3">Putative auto-transporter adhesin, head GIN domain</fullName>
    </submittedName>
</protein>